<evidence type="ECO:0000256" key="1">
    <source>
        <dbReference type="SAM" id="MobiDB-lite"/>
    </source>
</evidence>
<sequence length="151" mass="17415">MSRSAEEKQISQGEQIRRRRGRFQAEAELIEAETEKIVSEEQIEVETEQIKAETEQIGTETEQIKAETEQIGTETEQIKAETEQIGAETEQIKARRTDCFVFGSQYNLIRRVSGGYNGGREARLRENWKLFGENRWTATRLLGHPFLVHSD</sequence>
<dbReference type="InterPro" id="IPR008592">
    <property type="entry name" value="DUF874"/>
</dbReference>
<dbReference type="Pfam" id="PF05917">
    <property type="entry name" value="DUF874"/>
    <property type="match status" value="1"/>
</dbReference>
<feature type="region of interest" description="Disordered" evidence="1">
    <location>
        <begin position="52"/>
        <end position="77"/>
    </location>
</feature>
<gene>
    <name evidence="2" type="ORF">FSB_LOCUS53387</name>
</gene>
<name>A0A2N9IME3_FAGSY</name>
<reference evidence="2" key="1">
    <citation type="submission" date="2018-02" db="EMBL/GenBank/DDBJ databases">
        <authorList>
            <person name="Cohen D.B."/>
            <person name="Kent A.D."/>
        </authorList>
    </citation>
    <scope>NUCLEOTIDE SEQUENCE</scope>
</reference>
<proteinExistence type="predicted"/>
<evidence type="ECO:0000313" key="2">
    <source>
        <dbReference type="EMBL" id="SPD25505.1"/>
    </source>
</evidence>
<protein>
    <submittedName>
        <fullName evidence="2">Uncharacterized protein</fullName>
    </submittedName>
</protein>
<organism evidence="2">
    <name type="scientific">Fagus sylvatica</name>
    <name type="common">Beechnut</name>
    <dbReference type="NCBI Taxonomy" id="28930"/>
    <lineage>
        <taxon>Eukaryota</taxon>
        <taxon>Viridiplantae</taxon>
        <taxon>Streptophyta</taxon>
        <taxon>Embryophyta</taxon>
        <taxon>Tracheophyta</taxon>
        <taxon>Spermatophyta</taxon>
        <taxon>Magnoliopsida</taxon>
        <taxon>eudicotyledons</taxon>
        <taxon>Gunneridae</taxon>
        <taxon>Pentapetalae</taxon>
        <taxon>rosids</taxon>
        <taxon>fabids</taxon>
        <taxon>Fagales</taxon>
        <taxon>Fagaceae</taxon>
        <taxon>Fagus</taxon>
    </lineage>
</organism>
<dbReference type="EMBL" id="OIVN01006119">
    <property type="protein sequence ID" value="SPD25505.1"/>
    <property type="molecule type" value="Genomic_DNA"/>
</dbReference>
<accession>A0A2N9IME3</accession>
<dbReference type="AlphaFoldDB" id="A0A2N9IME3"/>